<feature type="domain" description="Peptidoglycan binding-like" evidence="3">
    <location>
        <begin position="350"/>
        <end position="405"/>
    </location>
</feature>
<feature type="transmembrane region" description="Helical" evidence="2">
    <location>
        <begin position="218"/>
        <end position="239"/>
    </location>
</feature>
<accession>A0ABW6JA10</accession>
<evidence type="ECO:0000259" key="3">
    <source>
        <dbReference type="Pfam" id="PF01471"/>
    </source>
</evidence>
<keyword evidence="5" id="KW-1185">Reference proteome</keyword>
<comment type="caution">
    <text evidence="4">The sequence shown here is derived from an EMBL/GenBank/DDBJ whole genome shotgun (WGS) entry which is preliminary data.</text>
</comment>
<evidence type="ECO:0000313" key="4">
    <source>
        <dbReference type="EMBL" id="MFE5985885.1"/>
    </source>
</evidence>
<gene>
    <name evidence="4" type="ORF">ACFQ63_40250</name>
</gene>
<feature type="compositionally biased region" description="Basic and acidic residues" evidence="1">
    <location>
        <begin position="153"/>
        <end position="168"/>
    </location>
</feature>
<keyword evidence="2" id="KW-0812">Transmembrane</keyword>
<dbReference type="EMBL" id="JBHTRV010000070">
    <property type="protein sequence ID" value="MFE5985885.1"/>
    <property type="molecule type" value="Genomic_DNA"/>
</dbReference>
<reference evidence="4 5" key="1">
    <citation type="submission" date="2024-09" db="EMBL/GenBank/DDBJ databases">
        <title>The Natural Products Discovery Center: Release of the First 8490 Sequenced Strains for Exploring Actinobacteria Biosynthetic Diversity.</title>
        <authorList>
            <person name="Kalkreuter E."/>
            <person name="Kautsar S.A."/>
            <person name="Yang D."/>
            <person name="Bader C.D."/>
            <person name="Teijaro C.N."/>
            <person name="Fluegel L."/>
            <person name="Davis C.M."/>
            <person name="Simpson J.R."/>
            <person name="Lauterbach L."/>
            <person name="Steele A.D."/>
            <person name="Gui C."/>
            <person name="Meng S."/>
            <person name="Li G."/>
            <person name="Viehrig K."/>
            <person name="Ye F."/>
            <person name="Su P."/>
            <person name="Kiefer A.F."/>
            <person name="Nichols A."/>
            <person name="Cepeda A.J."/>
            <person name="Yan W."/>
            <person name="Fan B."/>
            <person name="Jiang Y."/>
            <person name="Adhikari A."/>
            <person name="Zheng C.-J."/>
            <person name="Schuster L."/>
            <person name="Cowan T.M."/>
            <person name="Smanski M.J."/>
            <person name="Chevrette M.G."/>
            <person name="De Carvalho L.P.S."/>
            <person name="Shen B."/>
        </authorList>
    </citation>
    <scope>NUCLEOTIDE SEQUENCE [LARGE SCALE GENOMIC DNA]</scope>
    <source>
        <strain evidence="4 5">NPDC056472</strain>
    </source>
</reference>
<keyword evidence="2" id="KW-0472">Membrane</keyword>
<dbReference type="Proteomes" id="UP001600424">
    <property type="component" value="Unassembled WGS sequence"/>
</dbReference>
<organism evidence="4 5">
    <name type="scientific">Streptomyces wedmorensis</name>
    <dbReference type="NCBI Taxonomy" id="43759"/>
    <lineage>
        <taxon>Bacteria</taxon>
        <taxon>Bacillati</taxon>
        <taxon>Actinomycetota</taxon>
        <taxon>Actinomycetes</taxon>
        <taxon>Kitasatosporales</taxon>
        <taxon>Streptomycetaceae</taxon>
        <taxon>Streptomyces</taxon>
    </lineage>
</organism>
<evidence type="ECO:0000313" key="5">
    <source>
        <dbReference type="Proteomes" id="UP001600424"/>
    </source>
</evidence>
<dbReference type="InterPro" id="IPR002477">
    <property type="entry name" value="Peptidoglycan-bd-like"/>
</dbReference>
<keyword evidence="2" id="KW-1133">Transmembrane helix</keyword>
<evidence type="ECO:0000256" key="1">
    <source>
        <dbReference type="SAM" id="MobiDB-lite"/>
    </source>
</evidence>
<dbReference type="Pfam" id="PF01471">
    <property type="entry name" value="PG_binding_1"/>
    <property type="match status" value="1"/>
</dbReference>
<feature type="compositionally biased region" description="Low complexity" evidence="1">
    <location>
        <begin position="317"/>
        <end position="342"/>
    </location>
</feature>
<dbReference type="Gene3D" id="1.10.101.10">
    <property type="entry name" value="PGBD-like superfamily/PGBD"/>
    <property type="match status" value="1"/>
</dbReference>
<feature type="compositionally biased region" description="Basic and acidic residues" evidence="1">
    <location>
        <begin position="1"/>
        <end position="11"/>
    </location>
</feature>
<evidence type="ECO:0000256" key="2">
    <source>
        <dbReference type="SAM" id="Phobius"/>
    </source>
</evidence>
<sequence length="415" mass="41078">MTLDAPERQEGPQKPQPAAAGSADAPYGSGAGATGTPHGSGAGATGTPYDSGAGATGTPYGDARTPYGDAGTPHTGGGADGDATAYLPAYAPQDPPTAQLAAIRPEGQGPLGARPGETRPDTHPATPGQDAHPGAYGAEPGHDAYPGAYGAEPGHDARLGARPGETRPDAFAGGGYPDGAYPGAVGDPSETMPLLLRGVGDVPPAHGGERARGRRRGAVVAAVAAVAVAGTAALAAAVLGGGDEGDDRAAVPEVTTSASLNVVVSEAPSPSSETPEPSSSSPTPTRTSASPSPTPSASRTTASSAPSTAPAAPPATAPAAPSSAPTTSSPSAQPPQQTEEAAVTLSLGATGSEVRELQLRLQALWIYDGRINGKYTREVEEAVATYQRWLYPQTDPEGVYGAFTRGHLEAATPEI</sequence>
<name>A0ABW6JA10_STRWE</name>
<feature type="compositionally biased region" description="Low complexity" evidence="1">
    <location>
        <begin position="265"/>
        <end position="310"/>
    </location>
</feature>
<feature type="region of interest" description="Disordered" evidence="1">
    <location>
        <begin position="1"/>
        <end position="189"/>
    </location>
</feature>
<protein>
    <submittedName>
        <fullName evidence="4">Peptidoglycan-binding protein</fullName>
    </submittedName>
</protein>
<feature type="compositionally biased region" description="Gly residues" evidence="1">
    <location>
        <begin position="29"/>
        <end position="44"/>
    </location>
</feature>
<dbReference type="SUPFAM" id="SSF47090">
    <property type="entry name" value="PGBD-like"/>
    <property type="match status" value="1"/>
</dbReference>
<proteinExistence type="predicted"/>
<dbReference type="InterPro" id="IPR036365">
    <property type="entry name" value="PGBD-like_sf"/>
</dbReference>
<dbReference type="InterPro" id="IPR036366">
    <property type="entry name" value="PGBDSf"/>
</dbReference>
<feature type="region of interest" description="Disordered" evidence="1">
    <location>
        <begin position="254"/>
        <end position="342"/>
    </location>
</feature>
<dbReference type="RefSeq" id="WP_386258148.1">
    <property type="nucleotide sequence ID" value="NZ_JBHTRV010000070.1"/>
</dbReference>